<dbReference type="SUPFAM" id="SSF52087">
    <property type="entry name" value="CRAL/TRIO domain"/>
    <property type="match status" value="1"/>
</dbReference>
<dbReference type="PANTHER" id="PTHR46590:SF1">
    <property type="entry name" value="PHOSPHATIDYLINOSITOL TRANSFER PROTEIN CSR1"/>
    <property type="match status" value="1"/>
</dbReference>
<dbReference type="InterPro" id="IPR036273">
    <property type="entry name" value="CRAL/TRIO_N_dom_sf"/>
</dbReference>
<dbReference type="EMBL" id="GL883115">
    <property type="protein sequence ID" value="EGG04921.1"/>
    <property type="molecule type" value="Genomic_DNA"/>
</dbReference>
<dbReference type="VEuPathDB" id="FungiDB:MELLADRAFT_48948"/>
<evidence type="ECO:0000313" key="4">
    <source>
        <dbReference type="Proteomes" id="UP000001072"/>
    </source>
</evidence>
<dbReference type="FunCoup" id="F4RRD9">
    <property type="interactions" value="102"/>
</dbReference>
<dbReference type="PROSITE" id="PS50191">
    <property type="entry name" value="CRAL_TRIO"/>
    <property type="match status" value="1"/>
</dbReference>
<dbReference type="InParanoid" id="F4RRD9"/>
<dbReference type="SUPFAM" id="SSF46938">
    <property type="entry name" value="CRAL/TRIO N-terminal domain"/>
    <property type="match status" value="1"/>
</dbReference>
<dbReference type="InterPro" id="IPR052432">
    <property type="entry name" value="PITP/CRAL-TRIO"/>
</dbReference>
<evidence type="ECO:0000313" key="3">
    <source>
        <dbReference type="EMBL" id="EGG04921.1"/>
    </source>
</evidence>
<feature type="region of interest" description="Disordered" evidence="1">
    <location>
        <begin position="45"/>
        <end position="79"/>
    </location>
</feature>
<dbReference type="InterPro" id="IPR036865">
    <property type="entry name" value="CRAL-TRIO_dom_sf"/>
</dbReference>
<dbReference type="GeneID" id="18928567"/>
<dbReference type="InterPro" id="IPR011074">
    <property type="entry name" value="CRAL/TRIO_N_dom"/>
</dbReference>
<sequence length="486" mass="56485">MSSHPEGNPLPENGVVDRLTKSQYSTVKSFWQEFFKLIDQAPERGTWKATNDQESNESQTNNETNNEPVPSNIKDENLKEKLRSEQELRDAKAALEKYGRIKFLEIFWGMIMMDDPDVIVLKFLRARKWNVSAGVAMMAACMKWRIEFGVEDIIEKGEEGLKDCEGFIHQMKIGKSFIQGTDKQGRPIVYITVRLHKMSDTGIRALEKYIIFVMESVRIMLTPPIIEKTTIVIDMTGFGLANMDWKSLGFILKCLESYYPESLNVLLVHNAPWVFQGIWKIIAPMLDPVVRAKIQMTKTPEELKVHIDERHLTKNLGGTNDWTWEYEPVKPSENEKMNDQLAKAREMRHRNTLIGLYMDATRKWCDESTDSSLPSMVEIEPDNEKTAMAIDNSPEAILRRYFMYHLRAHYFILDVYVRGRSFYHRKGHVVGNGLITFQYPKVKDKSGKEIDEWEVLGYPMSREQILILIQRMKTLMKKRNIAYPDI</sequence>
<accession>F4RRD9</accession>
<dbReference type="SMART" id="SM00516">
    <property type="entry name" value="SEC14"/>
    <property type="match status" value="1"/>
</dbReference>
<dbReference type="AlphaFoldDB" id="F4RRD9"/>
<dbReference type="KEGG" id="mlr:MELLADRAFT_48948"/>
<dbReference type="eggNOG" id="KOG1470">
    <property type="taxonomic scope" value="Eukaryota"/>
</dbReference>
<dbReference type="SMART" id="SM01100">
    <property type="entry name" value="CRAL_TRIO_N"/>
    <property type="match status" value="1"/>
</dbReference>
<feature type="compositionally biased region" description="Low complexity" evidence="1">
    <location>
        <begin position="56"/>
        <end position="67"/>
    </location>
</feature>
<protein>
    <recommendedName>
        <fullName evidence="2">CRAL-TRIO domain-containing protein</fullName>
    </recommendedName>
</protein>
<dbReference type="Pfam" id="PF00650">
    <property type="entry name" value="CRAL_TRIO"/>
    <property type="match status" value="1"/>
</dbReference>
<proteinExistence type="predicted"/>
<dbReference type="Gene3D" id="3.40.525.10">
    <property type="entry name" value="CRAL-TRIO lipid binding domain"/>
    <property type="match status" value="1"/>
</dbReference>
<dbReference type="CDD" id="cd00170">
    <property type="entry name" value="SEC14"/>
    <property type="match status" value="1"/>
</dbReference>
<dbReference type="Proteomes" id="UP000001072">
    <property type="component" value="Unassembled WGS sequence"/>
</dbReference>
<reference evidence="4" key="1">
    <citation type="journal article" date="2011" name="Proc. Natl. Acad. Sci. U.S.A.">
        <title>Obligate biotrophy features unraveled by the genomic analysis of rust fungi.</title>
        <authorList>
            <person name="Duplessis S."/>
            <person name="Cuomo C.A."/>
            <person name="Lin Y.-C."/>
            <person name="Aerts A."/>
            <person name="Tisserant E."/>
            <person name="Veneault-Fourrey C."/>
            <person name="Joly D.L."/>
            <person name="Hacquard S."/>
            <person name="Amselem J."/>
            <person name="Cantarel B.L."/>
            <person name="Chiu R."/>
            <person name="Coutinho P.M."/>
            <person name="Feau N."/>
            <person name="Field M."/>
            <person name="Frey P."/>
            <person name="Gelhaye E."/>
            <person name="Goldberg J."/>
            <person name="Grabherr M.G."/>
            <person name="Kodira C.D."/>
            <person name="Kohler A."/>
            <person name="Kuees U."/>
            <person name="Lindquist E.A."/>
            <person name="Lucas S.M."/>
            <person name="Mago R."/>
            <person name="Mauceli E."/>
            <person name="Morin E."/>
            <person name="Murat C."/>
            <person name="Pangilinan J.L."/>
            <person name="Park R."/>
            <person name="Pearson M."/>
            <person name="Quesneville H."/>
            <person name="Rouhier N."/>
            <person name="Sakthikumar S."/>
            <person name="Salamov A.A."/>
            <person name="Schmutz J."/>
            <person name="Selles B."/>
            <person name="Shapiro H."/>
            <person name="Tanguay P."/>
            <person name="Tuskan G.A."/>
            <person name="Henrissat B."/>
            <person name="Van de Peer Y."/>
            <person name="Rouze P."/>
            <person name="Ellis J.G."/>
            <person name="Dodds P.N."/>
            <person name="Schein J.E."/>
            <person name="Zhong S."/>
            <person name="Hamelin R.C."/>
            <person name="Grigoriev I.V."/>
            <person name="Szabo L.J."/>
            <person name="Martin F."/>
        </authorList>
    </citation>
    <scope>NUCLEOTIDE SEQUENCE [LARGE SCALE GENOMIC DNA]</scope>
    <source>
        <strain evidence="4">98AG31 / pathotype 3-4-7</strain>
    </source>
</reference>
<evidence type="ECO:0000256" key="1">
    <source>
        <dbReference type="SAM" id="MobiDB-lite"/>
    </source>
</evidence>
<organism evidence="4">
    <name type="scientific">Melampsora larici-populina (strain 98AG31 / pathotype 3-4-7)</name>
    <name type="common">Poplar leaf rust fungus</name>
    <dbReference type="NCBI Taxonomy" id="747676"/>
    <lineage>
        <taxon>Eukaryota</taxon>
        <taxon>Fungi</taxon>
        <taxon>Dikarya</taxon>
        <taxon>Basidiomycota</taxon>
        <taxon>Pucciniomycotina</taxon>
        <taxon>Pucciniomycetes</taxon>
        <taxon>Pucciniales</taxon>
        <taxon>Melampsoraceae</taxon>
        <taxon>Melampsora</taxon>
    </lineage>
</organism>
<gene>
    <name evidence="3" type="ORF">MELLADRAFT_48948</name>
</gene>
<evidence type="ECO:0000259" key="2">
    <source>
        <dbReference type="PROSITE" id="PS50191"/>
    </source>
</evidence>
<dbReference type="HOGENOM" id="CLU_016665_2_0_1"/>
<feature type="domain" description="CRAL-TRIO" evidence="2">
    <location>
        <begin position="178"/>
        <end position="324"/>
    </location>
</feature>
<dbReference type="RefSeq" id="XP_007411674.1">
    <property type="nucleotide sequence ID" value="XM_007411612.1"/>
</dbReference>
<keyword evidence="4" id="KW-1185">Reference proteome</keyword>
<dbReference type="PANTHER" id="PTHR46590">
    <property type="entry name" value="PHOSPHATIDYLINOSITOL TRANSFER PROTEIN CSR1-RELATED"/>
    <property type="match status" value="1"/>
</dbReference>
<dbReference type="InterPro" id="IPR001251">
    <property type="entry name" value="CRAL-TRIO_dom"/>
</dbReference>
<name>F4RRD9_MELLP</name>
<dbReference type="Pfam" id="PF03765">
    <property type="entry name" value="CRAL_TRIO_N"/>
    <property type="match status" value="1"/>
</dbReference>
<dbReference type="OrthoDB" id="43460at2759"/>